<evidence type="ECO:0000313" key="1">
    <source>
        <dbReference type="EMBL" id="KOB73387.1"/>
    </source>
</evidence>
<keyword evidence="2" id="KW-1185">Reference proteome</keyword>
<accession>A0A0L7LD38</accession>
<dbReference type="EMBL" id="JTDY01001606">
    <property type="protein sequence ID" value="KOB73387.1"/>
    <property type="molecule type" value="Genomic_DNA"/>
</dbReference>
<name>A0A0L7LD38_OPEBR</name>
<comment type="caution">
    <text evidence="1">The sequence shown here is derived from an EMBL/GenBank/DDBJ whole genome shotgun (WGS) entry which is preliminary data.</text>
</comment>
<sequence length="401" mass="45856">MDPSKPPGLYPLAVLYKLAPQEWRRRLLLANEVHSTLQKQLLSLMSRQRVLELRHRLRTRAFSHVADLAHRSSTDAMEQQSAILDSKVMVAWTKWDESRNKLNAICEQALSECPEISETVEIMQLQNELRHSNASDELKHKLLSIQNDEIKMFTEYMIELPSMLKKLFLILEGYDKAPPALTAEYLEVMRKAKSAKGISWSDKEVEIDSQFKFLLSLDTNQPSTTIEYSFIRKDDGNGTVDIVTDSDDLTDVENREPARMAPKRKGTPIKLPNNETIVINDSLESLDTTRNVGSAKKVKLEFDMVTDVENYGVLDPNNLNSTFVLAEKINANKNPIKMEQKKTEPLKKGLTDKTNTMSQRTITFNSEKVVVIEFLAINGKCISSMLVVKKWRDQNETQRRN</sequence>
<gene>
    <name evidence="1" type="ORF">OBRU01_07264</name>
</gene>
<reference evidence="1 2" key="1">
    <citation type="journal article" date="2015" name="Genome Biol. Evol.">
        <title>The genome of winter moth (Operophtera brumata) provides a genomic perspective on sexual dimorphism and phenology.</title>
        <authorList>
            <person name="Derks M.F."/>
            <person name="Smit S."/>
            <person name="Salis L."/>
            <person name="Schijlen E."/>
            <person name="Bossers A."/>
            <person name="Mateman C."/>
            <person name="Pijl A.S."/>
            <person name="de Ridder D."/>
            <person name="Groenen M.A."/>
            <person name="Visser M.E."/>
            <person name="Megens H.J."/>
        </authorList>
    </citation>
    <scope>NUCLEOTIDE SEQUENCE [LARGE SCALE GENOMIC DNA]</scope>
    <source>
        <strain evidence="1">WM2013NL</strain>
        <tissue evidence="1">Head and thorax</tissue>
    </source>
</reference>
<dbReference type="Proteomes" id="UP000037510">
    <property type="component" value="Unassembled WGS sequence"/>
</dbReference>
<protein>
    <submittedName>
        <fullName evidence="1">Putative kinesin heavy chain</fullName>
    </submittedName>
</protein>
<proteinExistence type="predicted"/>
<evidence type="ECO:0000313" key="2">
    <source>
        <dbReference type="Proteomes" id="UP000037510"/>
    </source>
</evidence>
<organism evidence="1 2">
    <name type="scientific">Operophtera brumata</name>
    <name type="common">Winter moth</name>
    <name type="synonym">Phalaena brumata</name>
    <dbReference type="NCBI Taxonomy" id="104452"/>
    <lineage>
        <taxon>Eukaryota</taxon>
        <taxon>Metazoa</taxon>
        <taxon>Ecdysozoa</taxon>
        <taxon>Arthropoda</taxon>
        <taxon>Hexapoda</taxon>
        <taxon>Insecta</taxon>
        <taxon>Pterygota</taxon>
        <taxon>Neoptera</taxon>
        <taxon>Endopterygota</taxon>
        <taxon>Lepidoptera</taxon>
        <taxon>Glossata</taxon>
        <taxon>Ditrysia</taxon>
        <taxon>Geometroidea</taxon>
        <taxon>Geometridae</taxon>
        <taxon>Larentiinae</taxon>
        <taxon>Operophtera</taxon>
    </lineage>
</organism>
<dbReference type="AlphaFoldDB" id="A0A0L7LD38"/>